<evidence type="ECO:0000256" key="1">
    <source>
        <dbReference type="ARBA" id="ARBA00006484"/>
    </source>
</evidence>
<dbReference type="InterPro" id="IPR020904">
    <property type="entry name" value="Sc_DH/Rdtase_CS"/>
</dbReference>
<protein>
    <submittedName>
        <fullName evidence="4">Short-subunit dehydrogenase</fullName>
    </submittedName>
</protein>
<keyword evidence="5" id="KW-1185">Reference proteome</keyword>
<accession>A0A9X0YRY7</accession>
<organism evidence="4 5">
    <name type="scientific">Oceanobacillus polygoni</name>
    <dbReference type="NCBI Taxonomy" id="1235259"/>
    <lineage>
        <taxon>Bacteria</taxon>
        <taxon>Bacillati</taxon>
        <taxon>Bacillota</taxon>
        <taxon>Bacilli</taxon>
        <taxon>Bacillales</taxon>
        <taxon>Bacillaceae</taxon>
        <taxon>Oceanobacillus</taxon>
    </lineage>
</organism>
<dbReference type="GO" id="GO:0016491">
    <property type="term" value="F:oxidoreductase activity"/>
    <property type="evidence" value="ECO:0007669"/>
    <property type="project" value="UniProtKB-KW"/>
</dbReference>
<evidence type="ECO:0000313" key="4">
    <source>
        <dbReference type="EMBL" id="MBP2077790.1"/>
    </source>
</evidence>
<dbReference type="RefSeq" id="WP_149476429.1">
    <property type="nucleotide sequence ID" value="NZ_JAGGMB010000005.1"/>
</dbReference>
<dbReference type="GO" id="GO:0016020">
    <property type="term" value="C:membrane"/>
    <property type="evidence" value="ECO:0007669"/>
    <property type="project" value="TreeGrafter"/>
</dbReference>
<comment type="caution">
    <text evidence="4">The sequence shown here is derived from an EMBL/GenBank/DDBJ whole genome shotgun (WGS) entry which is preliminary data.</text>
</comment>
<dbReference type="PANTHER" id="PTHR44196">
    <property type="entry name" value="DEHYDROGENASE/REDUCTASE SDR FAMILY MEMBER 7B"/>
    <property type="match status" value="1"/>
</dbReference>
<sequence length="265" mass="29831">MIKTRLHDKKIIVTGASSGIGEQLCRKIAENGGIPIMLARSDNKLTAIQVSLNSQLNAKSFVYKVDLQNKDDIDLTINRILVEHEQIHGLINNAGIGVFDAVEDIKWPELQQTFQLNVFSLMRITQLIIPHFNHYGQGHIMNVASQAGKIATPKSAAYGASKHAVLGFTNTLRQEMDGKGIFVTAVNLGPVRTNFFKAADPSGTYQQSVDRYMLDPNRVAHVIIRHLFTKKREINMPFWMEAGSIFYRLFPSLMEKLFRSSFNKK</sequence>
<dbReference type="PRINTS" id="PR00081">
    <property type="entry name" value="GDHRDH"/>
</dbReference>
<dbReference type="EMBL" id="JAGGMB010000005">
    <property type="protein sequence ID" value="MBP2077790.1"/>
    <property type="molecule type" value="Genomic_DNA"/>
</dbReference>
<proteinExistence type="inferred from homology"/>
<dbReference type="Gene3D" id="3.40.50.720">
    <property type="entry name" value="NAD(P)-binding Rossmann-like Domain"/>
    <property type="match status" value="1"/>
</dbReference>
<reference evidence="4" key="1">
    <citation type="submission" date="2021-03" db="EMBL/GenBank/DDBJ databases">
        <title>Genomic Encyclopedia of Type Strains, Phase IV (KMG-IV): sequencing the most valuable type-strain genomes for metagenomic binning, comparative biology and taxonomic classification.</title>
        <authorList>
            <person name="Goeker M."/>
        </authorList>
    </citation>
    <scope>NUCLEOTIDE SEQUENCE</scope>
    <source>
        <strain evidence="4">DSM 107338</strain>
    </source>
</reference>
<dbReference type="SUPFAM" id="SSF51735">
    <property type="entry name" value="NAD(P)-binding Rossmann-fold domains"/>
    <property type="match status" value="1"/>
</dbReference>
<gene>
    <name evidence="4" type="ORF">J2Z64_002045</name>
</gene>
<dbReference type="InterPro" id="IPR002347">
    <property type="entry name" value="SDR_fam"/>
</dbReference>
<keyword evidence="2" id="KW-0560">Oxidoreductase</keyword>
<evidence type="ECO:0000256" key="2">
    <source>
        <dbReference type="ARBA" id="ARBA00023002"/>
    </source>
</evidence>
<comment type="similarity">
    <text evidence="1 3">Belongs to the short-chain dehydrogenases/reductases (SDR) family.</text>
</comment>
<evidence type="ECO:0000256" key="3">
    <source>
        <dbReference type="RuleBase" id="RU000363"/>
    </source>
</evidence>
<dbReference type="InterPro" id="IPR036291">
    <property type="entry name" value="NAD(P)-bd_dom_sf"/>
</dbReference>
<dbReference type="Pfam" id="PF00106">
    <property type="entry name" value="adh_short"/>
    <property type="match status" value="1"/>
</dbReference>
<name>A0A9X0YRY7_9BACI</name>
<dbReference type="PANTHER" id="PTHR44196:SF1">
    <property type="entry name" value="DEHYDROGENASE_REDUCTASE SDR FAMILY MEMBER 7B"/>
    <property type="match status" value="1"/>
</dbReference>
<evidence type="ECO:0000313" key="5">
    <source>
        <dbReference type="Proteomes" id="UP001138793"/>
    </source>
</evidence>
<dbReference type="Proteomes" id="UP001138793">
    <property type="component" value="Unassembled WGS sequence"/>
</dbReference>
<dbReference type="PRINTS" id="PR00080">
    <property type="entry name" value="SDRFAMILY"/>
</dbReference>
<dbReference type="AlphaFoldDB" id="A0A9X0YRY7"/>
<dbReference type="OrthoDB" id="9793345at2"/>
<dbReference type="PROSITE" id="PS00061">
    <property type="entry name" value="ADH_SHORT"/>
    <property type="match status" value="1"/>
</dbReference>